<dbReference type="PROSITE" id="PS50089">
    <property type="entry name" value="ZF_RING_2"/>
    <property type="match status" value="1"/>
</dbReference>
<feature type="region of interest" description="Disordered" evidence="3">
    <location>
        <begin position="644"/>
        <end position="710"/>
    </location>
</feature>
<dbReference type="EMBL" id="JAQQPM010000001">
    <property type="protein sequence ID" value="KAK2066572.1"/>
    <property type="molecule type" value="Genomic_DNA"/>
</dbReference>
<evidence type="ECO:0000256" key="2">
    <source>
        <dbReference type="PROSITE-ProRule" id="PRU00175"/>
    </source>
</evidence>
<evidence type="ECO:0000313" key="6">
    <source>
        <dbReference type="Proteomes" id="UP001217918"/>
    </source>
</evidence>
<name>A0AAD9M7I2_9PEZI</name>
<keyword evidence="2" id="KW-0479">Metal-binding</keyword>
<dbReference type="SMART" id="SM00173">
    <property type="entry name" value="RAS"/>
    <property type="match status" value="1"/>
</dbReference>
<feature type="compositionally biased region" description="Polar residues" evidence="3">
    <location>
        <begin position="778"/>
        <end position="790"/>
    </location>
</feature>
<feature type="compositionally biased region" description="Basic and acidic residues" evidence="3">
    <location>
        <begin position="965"/>
        <end position="975"/>
    </location>
</feature>
<feature type="region of interest" description="Disordered" evidence="3">
    <location>
        <begin position="322"/>
        <end position="369"/>
    </location>
</feature>
<dbReference type="AlphaFoldDB" id="A0AAD9M7I2"/>
<dbReference type="InterPro" id="IPR027417">
    <property type="entry name" value="P-loop_NTPase"/>
</dbReference>
<dbReference type="PROSITE" id="PS51420">
    <property type="entry name" value="RHO"/>
    <property type="match status" value="1"/>
</dbReference>
<dbReference type="InterPro" id="IPR013083">
    <property type="entry name" value="Znf_RING/FYVE/PHD"/>
</dbReference>
<dbReference type="SUPFAM" id="SSF57850">
    <property type="entry name" value="RING/U-box"/>
    <property type="match status" value="1"/>
</dbReference>
<feature type="compositionally biased region" description="Polar residues" evidence="3">
    <location>
        <begin position="619"/>
        <end position="631"/>
    </location>
</feature>
<dbReference type="SUPFAM" id="SSF52540">
    <property type="entry name" value="P-loop containing nucleoside triphosphate hydrolases"/>
    <property type="match status" value="1"/>
</dbReference>
<feature type="compositionally biased region" description="Basic and acidic residues" evidence="3">
    <location>
        <begin position="651"/>
        <end position="664"/>
    </location>
</feature>
<dbReference type="InterPro" id="IPR001806">
    <property type="entry name" value="Small_GTPase"/>
</dbReference>
<dbReference type="SMART" id="SM00175">
    <property type="entry name" value="RAB"/>
    <property type="match status" value="1"/>
</dbReference>
<dbReference type="PRINTS" id="PR00449">
    <property type="entry name" value="RASTRNSFRMNG"/>
</dbReference>
<sequence>MADTNAAKPSSSVKLVLLGEAAVGKSSLVLRFVNNDFQENKEPTIGAAFLTQKCNLPTRTIKFEIWDTAGQERFASLAPMYYRNAQAALVVYDLTKPTSLIKAKHWVAELQRQASPGIVIALVGNKLDLTQDAAGGGDSGAGGDSGSDVAAGGADEAGVNPRKVPTDEAKAYAEEESLLFFETSAKTGHNVTEVFTAIANSIPETSLKTSRGPGAAHAASRGAEEQRAEIIRSLSPEEIPAKLRCAVCSKLAVDAFRLPCCGQAICDKCQAKLPSACPLCEHSPLSATDCTPHKNLRTTIRIFLRTAEKKQQIQPQIVDTAHEEGRVESQHDTDRSANSAVPESDLANGDSASNAKNQPTEDSGEPTEDAVNIEIVKLEANGEEATEGAAEPGVDGTVDNAQNQAESSMNGGFGFGNMNMGFLNMNNFGGGLEQMQMMMAMQNGMPPNAFANFPMMGMPNLNMDPMTMQMYMNGGAGMDMSGMNSMGMGMGGYGSDANNNWNGQQSWNVGQDNYNHPSASGMGNGDYGSFNSGFQTGYNQGDYGASNYQYNDYRRGQHGFRGRGRGRGSYNSNYGRGGWQGRGGQFNQNGYNNFQDAGYTGQQQSFASDLNGHDGGQGAASNPANGQSFKDSNVDEFGRELRPAVADGDEERSGGHAAEDEKPGDPTQGESEETSGLSEPGAVRGNPGMKSYGVPSVGHVEGSDGAQMNSSHMSGIVAQSAAPSAPEVPINAPKGPKAMLRGLPNTSSLYLQANGLLDDNTRSTAPGEEGRRVVEVSTAKSLADTSINDRTTTTTTTTNTGAVDMAENTLRFVSSHRASRKERDSNKRRDRERDRDPDDNYEHRRKSGHRSRRRGYEREKDKGRDREQGRVRDKARDYDKERADRDRSREKEHRNRKERRRDKDRQRERERDKDRHRSERPLKHGHDEAEAAEVAVAFHPPTQPRTVGSSVADTRGLEIKGASSKSRDALADSSRRMSQASEDPHAEERARRDRERLLRETRRMASMAGSLTGSLTGAKRSRQDDEESWRRRKLRRGEVVLTGGDEEERLQRLEREREQGRWD</sequence>
<dbReference type="FunFam" id="3.40.50.300:FF:000611">
    <property type="entry name" value="RAB GTPase Vps21/Ypt51, putative"/>
    <property type="match status" value="1"/>
</dbReference>
<feature type="compositionally biased region" description="Basic and acidic residues" evidence="3">
    <location>
        <begin position="821"/>
        <end position="842"/>
    </location>
</feature>
<proteinExistence type="predicted"/>
<dbReference type="Gene3D" id="3.40.50.300">
    <property type="entry name" value="P-loop containing nucleotide triphosphate hydrolases"/>
    <property type="match status" value="1"/>
</dbReference>
<evidence type="ECO:0000313" key="5">
    <source>
        <dbReference type="EMBL" id="KAK2066572.1"/>
    </source>
</evidence>
<dbReference type="PROSITE" id="PS51419">
    <property type="entry name" value="RAB"/>
    <property type="match status" value="1"/>
</dbReference>
<feature type="compositionally biased region" description="Basic residues" evidence="3">
    <location>
        <begin position="843"/>
        <end position="853"/>
    </location>
</feature>
<dbReference type="GO" id="GO:0003924">
    <property type="term" value="F:GTPase activity"/>
    <property type="evidence" value="ECO:0007669"/>
    <property type="project" value="InterPro"/>
</dbReference>
<keyword evidence="2" id="KW-0863">Zinc-finger</keyword>
<dbReference type="InterPro" id="IPR005225">
    <property type="entry name" value="Small_GTP-bd"/>
</dbReference>
<dbReference type="CDD" id="cd01860">
    <property type="entry name" value="Rab5_related"/>
    <property type="match status" value="1"/>
</dbReference>
<feature type="compositionally biased region" description="Basic and acidic residues" evidence="3">
    <location>
        <begin position="1049"/>
        <end position="1063"/>
    </location>
</feature>
<feature type="compositionally biased region" description="Low complexity" evidence="3">
    <location>
        <begin position="146"/>
        <end position="158"/>
    </location>
</feature>
<feature type="region of interest" description="Disordered" evidence="3">
    <location>
        <begin position="134"/>
        <end position="163"/>
    </location>
</feature>
<dbReference type="NCBIfam" id="TIGR00231">
    <property type="entry name" value="small_GTP"/>
    <property type="match status" value="1"/>
</dbReference>
<feature type="compositionally biased region" description="Basic and acidic residues" evidence="3">
    <location>
        <begin position="982"/>
        <end position="1003"/>
    </location>
</feature>
<feature type="compositionally biased region" description="Polar residues" evidence="3">
    <location>
        <begin position="350"/>
        <end position="361"/>
    </location>
</feature>
<protein>
    <recommendedName>
        <fullName evidence="4">RING-type domain-containing protein</fullName>
    </recommendedName>
</protein>
<keyword evidence="6" id="KW-1185">Reference proteome</keyword>
<evidence type="ECO:0000256" key="3">
    <source>
        <dbReference type="SAM" id="MobiDB-lite"/>
    </source>
</evidence>
<dbReference type="GO" id="GO:0008270">
    <property type="term" value="F:zinc ion binding"/>
    <property type="evidence" value="ECO:0007669"/>
    <property type="project" value="UniProtKB-KW"/>
</dbReference>
<feature type="compositionally biased region" description="Gly residues" evidence="3">
    <location>
        <begin position="134"/>
        <end position="145"/>
    </location>
</feature>
<dbReference type="SMART" id="SM00176">
    <property type="entry name" value="RAN"/>
    <property type="match status" value="1"/>
</dbReference>
<feature type="compositionally biased region" description="Low complexity" evidence="3">
    <location>
        <begin position="791"/>
        <end position="800"/>
    </location>
</feature>
<feature type="region of interest" description="Disordered" evidence="3">
    <location>
        <begin position="758"/>
        <end position="1063"/>
    </location>
</feature>
<dbReference type="Gene3D" id="3.30.40.10">
    <property type="entry name" value="Zinc/RING finger domain, C3HC4 (zinc finger)"/>
    <property type="match status" value="1"/>
</dbReference>
<dbReference type="Pfam" id="PF00071">
    <property type="entry name" value="Ras"/>
    <property type="match status" value="1"/>
</dbReference>
<feature type="domain" description="RING-type" evidence="4">
    <location>
        <begin position="245"/>
        <end position="281"/>
    </location>
</feature>
<feature type="region of interest" description="Disordered" evidence="3">
    <location>
        <begin position="604"/>
        <end position="632"/>
    </location>
</feature>
<keyword evidence="2" id="KW-0862">Zinc</keyword>
<gene>
    <name evidence="5" type="ORF">P8C59_000377</name>
</gene>
<evidence type="ECO:0000259" key="4">
    <source>
        <dbReference type="PROSITE" id="PS50089"/>
    </source>
</evidence>
<dbReference type="PROSITE" id="PS51421">
    <property type="entry name" value="RAS"/>
    <property type="match status" value="1"/>
</dbReference>
<feature type="compositionally biased region" description="Basic and acidic residues" evidence="3">
    <location>
        <begin position="854"/>
        <end position="929"/>
    </location>
</feature>
<reference evidence="5" key="1">
    <citation type="journal article" date="2023" name="Mol. Plant Microbe Interact.">
        <title>Elucidating the Obligate Nature and Biological Capacity of an Invasive Fungal Corn Pathogen.</title>
        <authorList>
            <person name="MacCready J.S."/>
            <person name="Roggenkamp E.M."/>
            <person name="Gdanetz K."/>
            <person name="Chilvers M.I."/>
        </authorList>
    </citation>
    <scope>NUCLEOTIDE SEQUENCE</scope>
    <source>
        <strain evidence="5">PM02</strain>
    </source>
</reference>
<comment type="caution">
    <text evidence="5">The sequence shown here is derived from an EMBL/GenBank/DDBJ whole genome shotgun (WGS) entry which is preliminary data.</text>
</comment>
<dbReference type="PANTHER" id="PTHR47978">
    <property type="match status" value="1"/>
</dbReference>
<organism evidence="5 6">
    <name type="scientific">Phyllachora maydis</name>
    <dbReference type="NCBI Taxonomy" id="1825666"/>
    <lineage>
        <taxon>Eukaryota</taxon>
        <taxon>Fungi</taxon>
        <taxon>Dikarya</taxon>
        <taxon>Ascomycota</taxon>
        <taxon>Pezizomycotina</taxon>
        <taxon>Sordariomycetes</taxon>
        <taxon>Sordariomycetidae</taxon>
        <taxon>Phyllachorales</taxon>
        <taxon>Phyllachoraceae</taxon>
        <taxon>Phyllachora</taxon>
    </lineage>
</organism>
<dbReference type="CDD" id="cd16620">
    <property type="entry name" value="vRING-HC-C4C4_RBBP6"/>
    <property type="match status" value="1"/>
</dbReference>
<feature type="compositionally biased region" description="Basic and acidic residues" evidence="3">
    <location>
        <begin position="322"/>
        <end position="335"/>
    </location>
</feature>
<accession>A0AAD9M7I2</accession>
<keyword evidence="1" id="KW-0547">Nucleotide-binding</keyword>
<dbReference type="Proteomes" id="UP001217918">
    <property type="component" value="Unassembled WGS sequence"/>
</dbReference>
<dbReference type="InterPro" id="IPR001841">
    <property type="entry name" value="Znf_RING"/>
</dbReference>
<evidence type="ECO:0000256" key="1">
    <source>
        <dbReference type="ARBA" id="ARBA00022741"/>
    </source>
</evidence>
<dbReference type="GO" id="GO:0005525">
    <property type="term" value="F:GTP binding"/>
    <property type="evidence" value="ECO:0007669"/>
    <property type="project" value="InterPro"/>
</dbReference>
<dbReference type="SMART" id="SM00174">
    <property type="entry name" value="RHO"/>
    <property type="match status" value="1"/>
</dbReference>